<proteinExistence type="predicted"/>
<dbReference type="AlphaFoldDB" id="A0A803Q638"/>
<dbReference type="EMBL" id="UZAU01000642">
    <property type="status" value="NOT_ANNOTATED_CDS"/>
    <property type="molecule type" value="Genomic_DNA"/>
</dbReference>
<protein>
    <submittedName>
        <fullName evidence="2">Uncharacterized protein</fullName>
    </submittedName>
</protein>
<evidence type="ECO:0000313" key="3">
    <source>
        <dbReference type="Proteomes" id="UP000596661"/>
    </source>
</evidence>
<dbReference type="EnsemblPlants" id="evm.model.07.704">
    <property type="protein sequence ID" value="cds.evm.model.07.704"/>
    <property type="gene ID" value="evm.TU.07.704"/>
</dbReference>
<name>A0A803Q638_CANSA</name>
<reference evidence="2" key="2">
    <citation type="submission" date="2021-03" db="UniProtKB">
        <authorList>
            <consortium name="EnsemblPlants"/>
        </authorList>
    </citation>
    <scope>IDENTIFICATION</scope>
</reference>
<dbReference type="Proteomes" id="UP000596661">
    <property type="component" value="Chromosome 7"/>
</dbReference>
<dbReference type="Gramene" id="evm.model.07.704">
    <property type="protein sequence ID" value="cds.evm.model.07.704"/>
    <property type="gene ID" value="evm.TU.07.704"/>
</dbReference>
<sequence length="324" mass="36964">MIGPISPGWECPTPLEIAYFYSVKVVPARKNVAGGFYYLGAYTGDRKLIVSFPNKTDFKEDFFWTTALSPINTTAFRIYHMRPVPTPKIVKRQKTLLSLPYGLRAADFLLNKQNLKNVGLLASYEYTCDSKLPKYTSWKNVPVLEEEESNDFVARAHYLERVPPREPKRTKTKANKKKFSIQLTVEAAKSPKARNKVSAAGIEVSAAGNEVPATGIVEEQPIGSVYQVKFSGSRSEWVEMLEIELRKVMEHRDVVAKKWSDSEVEVSRAREEAKKQHQADQQKIKELEDSLKSLQVDHDKKLKELEAKTKERVNNIGRRTIYQI</sequence>
<organism evidence="2 3">
    <name type="scientific">Cannabis sativa</name>
    <name type="common">Hemp</name>
    <name type="synonym">Marijuana</name>
    <dbReference type="NCBI Taxonomy" id="3483"/>
    <lineage>
        <taxon>Eukaryota</taxon>
        <taxon>Viridiplantae</taxon>
        <taxon>Streptophyta</taxon>
        <taxon>Embryophyta</taxon>
        <taxon>Tracheophyta</taxon>
        <taxon>Spermatophyta</taxon>
        <taxon>Magnoliopsida</taxon>
        <taxon>eudicotyledons</taxon>
        <taxon>Gunneridae</taxon>
        <taxon>Pentapetalae</taxon>
        <taxon>rosids</taxon>
        <taxon>fabids</taxon>
        <taxon>Rosales</taxon>
        <taxon>Cannabaceae</taxon>
        <taxon>Cannabis</taxon>
    </lineage>
</organism>
<accession>A0A803Q638</accession>
<reference evidence="2" key="1">
    <citation type="submission" date="2018-11" db="EMBL/GenBank/DDBJ databases">
        <authorList>
            <person name="Grassa J C."/>
        </authorList>
    </citation>
    <scope>NUCLEOTIDE SEQUENCE [LARGE SCALE GENOMIC DNA]</scope>
</reference>
<evidence type="ECO:0000256" key="1">
    <source>
        <dbReference type="SAM" id="Coils"/>
    </source>
</evidence>
<feature type="coiled-coil region" evidence="1">
    <location>
        <begin position="270"/>
        <end position="311"/>
    </location>
</feature>
<evidence type="ECO:0000313" key="2">
    <source>
        <dbReference type="EnsemblPlants" id="cds.evm.model.07.704"/>
    </source>
</evidence>
<keyword evidence="1" id="KW-0175">Coiled coil</keyword>
<keyword evidence="3" id="KW-1185">Reference proteome</keyword>